<proteinExistence type="inferred from homology"/>
<dbReference type="InterPro" id="IPR022877">
    <property type="entry name" value="UPF0173"/>
</dbReference>
<dbReference type="PANTHER" id="PTHR43546:SF3">
    <property type="entry name" value="UPF0173 METAL-DEPENDENT HYDROLASE MJ1163"/>
    <property type="match status" value="1"/>
</dbReference>
<dbReference type="EMBL" id="UINC01001498">
    <property type="protein sequence ID" value="SUZ82240.1"/>
    <property type="molecule type" value="Genomic_DNA"/>
</dbReference>
<protein>
    <recommendedName>
        <fullName evidence="2">Metallo-beta-lactamase domain-containing protein</fullName>
    </recommendedName>
</protein>
<dbReference type="InterPro" id="IPR050114">
    <property type="entry name" value="UPF0173_UPF0282_UlaG_hydrolase"/>
</dbReference>
<gene>
    <name evidence="3" type="ORF">METZ01_LOCUS35094</name>
</gene>
<evidence type="ECO:0000313" key="3">
    <source>
        <dbReference type="EMBL" id="SUZ82240.1"/>
    </source>
</evidence>
<dbReference type="HAMAP" id="MF_00457">
    <property type="entry name" value="UPF0173"/>
    <property type="match status" value="1"/>
</dbReference>
<accession>A0A381QT07</accession>
<dbReference type="InterPro" id="IPR001279">
    <property type="entry name" value="Metallo-B-lactamas"/>
</dbReference>
<organism evidence="3">
    <name type="scientific">marine metagenome</name>
    <dbReference type="NCBI Taxonomy" id="408172"/>
    <lineage>
        <taxon>unclassified sequences</taxon>
        <taxon>metagenomes</taxon>
        <taxon>ecological metagenomes</taxon>
    </lineage>
</organism>
<dbReference type="PANTHER" id="PTHR43546">
    <property type="entry name" value="UPF0173 METAL-DEPENDENT HYDROLASE MJ1163-RELATED"/>
    <property type="match status" value="1"/>
</dbReference>
<dbReference type="SMART" id="SM00849">
    <property type="entry name" value="Lactamase_B"/>
    <property type="match status" value="1"/>
</dbReference>
<dbReference type="InterPro" id="IPR036866">
    <property type="entry name" value="RibonucZ/Hydroxyglut_hydro"/>
</dbReference>
<name>A0A381QT07_9ZZZZ</name>
<keyword evidence="1" id="KW-0378">Hydrolase</keyword>
<dbReference type="SUPFAM" id="SSF56281">
    <property type="entry name" value="Metallo-hydrolase/oxidoreductase"/>
    <property type="match status" value="1"/>
</dbReference>
<dbReference type="Pfam" id="PF12706">
    <property type="entry name" value="Lactamase_B_2"/>
    <property type="match status" value="1"/>
</dbReference>
<dbReference type="Gene3D" id="3.60.15.10">
    <property type="entry name" value="Ribonuclease Z/Hydroxyacylglutathione hydrolase-like"/>
    <property type="match status" value="1"/>
</dbReference>
<evidence type="ECO:0000256" key="1">
    <source>
        <dbReference type="ARBA" id="ARBA00022801"/>
    </source>
</evidence>
<dbReference type="AlphaFoldDB" id="A0A381QT07"/>
<dbReference type="GO" id="GO:0016787">
    <property type="term" value="F:hydrolase activity"/>
    <property type="evidence" value="ECO:0007669"/>
    <property type="project" value="UniProtKB-KW"/>
</dbReference>
<feature type="domain" description="Metallo-beta-lactamase" evidence="2">
    <location>
        <begin position="8"/>
        <end position="193"/>
    </location>
</feature>
<dbReference type="NCBIfam" id="NF001911">
    <property type="entry name" value="PRK00685.1"/>
    <property type="match status" value="1"/>
</dbReference>
<reference evidence="3" key="1">
    <citation type="submission" date="2018-05" db="EMBL/GenBank/DDBJ databases">
        <authorList>
            <person name="Lanie J.A."/>
            <person name="Ng W.-L."/>
            <person name="Kazmierczak K.M."/>
            <person name="Andrzejewski T.M."/>
            <person name="Davidsen T.M."/>
            <person name="Wayne K.J."/>
            <person name="Tettelin H."/>
            <person name="Glass J.I."/>
            <person name="Rusch D."/>
            <person name="Podicherti R."/>
            <person name="Tsui H.-C.T."/>
            <person name="Winkler M.E."/>
        </authorList>
    </citation>
    <scope>NUCLEOTIDE SEQUENCE</scope>
</reference>
<evidence type="ECO:0000259" key="2">
    <source>
        <dbReference type="SMART" id="SM00849"/>
    </source>
</evidence>
<sequence>MATLTFIGHSTFTLQTDHGARLVIDPFLTDNPVTEVTPEDLEADFILVTHGHHDHVGDLIPLASQTGATIIASYEIASYMEQKHGCTVSPHHIGGGVSYPFGYVKMTPALHGGKLDLPGAEGFTTVPGGFLINLSEGQRFYYAGDTGLSTEMQLLKGKVDVAALPIGDRFTMGPSDAVTAVEFIEPSVVIPFHYDTWPPIEQDVNAFVDAVGGLADVQVMQPGAVFEF</sequence>